<dbReference type="PANTHER" id="PTHR43132">
    <property type="entry name" value="ARSENICAL RESISTANCE OPERON REPRESSOR ARSR-RELATED"/>
    <property type="match status" value="1"/>
</dbReference>
<dbReference type="InterPro" id="IPR051011">
    <property type="entry name" value="Metal_resp_trans_reg"/>
</dbReference>
<dbReference type="SMART" id="SM00418">
    <property type="entry name" value="HTH_ARSR"/>
    <property type="match status" value="1"/>
</dbReference>
<dbReference type="Pfam" id="PF01022">
    <property type="entry name" value="HTH_5"/>
    <property type="match status" value="1"/>
</dbReference>
<dbReference type="PRINTS" id="PR00778">
    <property type="entry name" value="HTHARSR"/>
</dbReference>
<sequence length="120" mass="13529">MQGPEDLVDPGLEGMIDKARDASALLKALSHESRLLMLCMLCKGERTVTEIEHFLGMQQAVVSQQLARLRMDRIVQTRRDGRQIYYSIVDPQLAELISVLYKMYCDPSAAPQPDLHEAKA</sequence>
<organism evidence="5 6">
    <name type="scientific">Peteryoungia ipomoeae</name>
    <dbReference type="NCBI Taxonomy" id="1210932"/>
    <lineage>
        <taxon>Bacteria</taxon>
        <taxon>Pseudomonadati</taxon>
        <taxon>Pseudomonadota</taxon>
        <taxon>Alphaproteobacteria</taxon>
        <taxon>Hyphomicrobiales</taxon>
        <taxon>Rhizobiaceae</taxon>
        <taxon>Peteryoungia</taxon>
    </lineage>
</organism>
<evidence type="ECO:0000313" key="6">
    <source>
        <dbReference type="Proteomes" id="UP000308828"/>
    </source>
</evidence>
<feature type="domain" description="HTH arsR-type" evidence="4">
    <location>
        <begin position="16"/>
        <end position="108"/>
    </location>
</feature>
<name>A0A4S8P1J3_9HYPH</name>
<dbReference type="CDD" id="cd00090">
    <property type="entry name" value="HTH_ARSR"/>
    <property type="match status" value="1"/>
</dbReference>
<comment type="caution">
    <text evidence="5">The sequence shown here is derived from an EMBL/GenBank/DDBJ whole genome shotgun (WGS) entry which is preliminary data.</text>
</comment>
<proteinExistence type="predicted"/>
<dbReference type="NCBIfam" id="NF033788">
    <property type="entry name" value="HTH_metalloreg"/>
    <property type="match status" value="1"/>
</dbReference>
<evidence type="ECO:0000256" key="1">
    <source>
        <dbReference type="ARBA" id="ARBA00023015"/>
    </source>
</evidence>
<protein>
    <submittedName>
        <fullName evidence="5">Winged helix-turn-helix transcriptional regulator</fullName>
    </submittedName>
</protein>
<dbReference type="Proteomes" id="UP000308828">
    <property type="component" value="Unassembled WGS sequence"/>
</dbReference>
<dbReference type="InterPro" id="IPR001845">
    <property type="entry name" value="HTH_ArsR_DNA-bd_dom"/>
</dbReference>
<dbReference type="InterPro" id="IPR036388">
    <property type="entry name" value="WH-like_DNA-bd_sf"/>
</dbReference>
<evidence type="ECO:0000256" key="2">
    <source>
        <dbReference type="ARBA" id="ARBA00023125"/>
    </source>
</evidence>
<dbReference type="PROSITE" id="PS50987">
    <property type="entry name" value="HTH_ARSR_2"/>
    <property type="match status" value="1"/>
</dbReference>
<dbReference type="EMBL" id="STGV01000004">
    <property type="protein sequence ID" value="THV22552.1"/>
    <property type="molecule type" value="Genomic_DNA"/>
</dbReference>
<dbReference type="InterPro" id="IPR036390">
    <property type="entry name" value="WH_DNA-bd_sf"/>
</dbReference>
<dbReference type="RefSeq" id="WP_136599320.1">
    <property type="nucleotide sequence ID" value="NZ_STGV01000004.1"/>
</dbReference>
<gene>
    <name evidence="5" type="ORF">FAA97_14145</name>
</gene>
<dbReference type="SUPFAM" id="SSF46785">
    <property type="entry name" value="Winged helix' DNA-binding domain"/>
    <property type="match status" value="1"/>
</dbReference>
<keyword evidence="3" id="KW-0804">Transcription</keyword>
<dbReference type="GO" id="GO:0003677">
    <property type="term" value="F:DNA binding"/>
    <property type="evidence" value="ECO:0007669"/>
    <property type="project" value="UniProtKB-KW"/>
</dbReference>
<dbReference type="PANTHER" id="PTHR43132:SF2">
    <property type="entry name" value="ARSENICAL RESISTANCE OPERON REPRESSOR ARSR-RELATED"/>
    <property type="match status" value="1"/>
</dbReference>
<keyword evidence="2" id="KW-0238">DNA-binding</keyword>
<dbReference type="GO" id="GO:0003700">
    <property type="term" value="F:DNA-binding transcription factor activity"/>
    <property type="evidence" value="ECO:0007669"/>
    <property type="project" value="InterPro"/>
</dbReference>
<evidence type="ECO:0000259" key="4">
    <source>
        <dbReference type="PROSITE" id="PS50987"/>
    </source>
</evidence>
<evidence type="ECO:0000313" key="5">
    <source>
        <dbReference type="EMBL" id="THV22552.1"/>
    </source>
</evidence>
<accession>A0A4S8P1J3</accession>
<evidence type="ECO:0000256" key="3">
    <source>
        <dbReference type="ARBA" id="ARBA00023163"/>
    </source>
</evidence>
<keyword evidence="1" id="KW-0805">Transcription regulation</keyword>
<dbReference type="Gene3D" id="1.10.10.10">
    <property type="entry name" value="Winged helix-like DNA-binding domain superfamily/Winged helix DNA-binding domain"/>
    <property type="match status" value="1"/>
</dbReference>
<reference evidence="5 6" key="1">
    <citation type="submission" date="2019-04" db="EMBL/GenBank/DDBJ databases">
        <title>Genome sequence of strain shin9-1.</title>
        <authorList>
            <person name="Gao J."/>
            <person name="Sun J."/>
        </authorList>
    </citation>
    <scope>NUCLEOTIDE SEQUENCE [LARGE SCALE GENOMIC DNA]</scope>
    <source>
        <strain evidence="6">shin9-1</strain>
    </source>
</reference>
<dbReference type="OrthoDB" id="194599at2"/>
<dbReference type="InterPro" id="IPR011991">
    <property type="entry name" value="ArsR-like_HTH"/>
</dbReference>
<keyword evidence="6" id="KW-1185">Reference proteome</keyword>
<dbReference type="AlphaFoldDB" id="A0A4S8P1J3"/>